<dbReference type="Pfam" id="PF19127">
    <property type="entry name" value="Choline_bind_3"/>
    <property type="match status" value="1"/>
</dbReference>
<evidence type="ECO:0000313" key="4">
    <source>
        <dbReference type="EMBL" id="MFL0163993.1"/>
    </source>
</evidence>
<feature type="repeat" description="Cell wall-binding" evidence="2">
    <location>
        <begin position="71"/>
        <end position="90"/>
    </location>
</feature>
<keyword evidence="1" id="KW-0677">Repeat</keyword>
<dbReference type="EMBL" id="JBJIAB010000002">
    <property type="protein sequence ID" value="MFL0163993.1"/>
    <property type="molecule type" value="Genomic_DNA"/>
</dbReference>
<dbReference type="RefSeq" id="WP_406760448.1">
    <property type="nucleotide sequence ID" value="NZ_JBJIAB010000002.1"/>
</dbReference>
<feature type="repeat" description="Cell wall-binding" evidence="2">
    <location>
        <begin position="51"/>
        <end position="70"/>
    </location>
</feature>
<accession>A0ABW8RZF6</accession>
<dbReference type="Proteomes" id="UP001623600">
    <property type="component" value="Unassembled WGS sequence"/>
</dbReference>
<comment type="caution">
    <text evidence="4">The sequence shown here is derived from an EMBL/GenBank/DDBJ whole genome shotgun (WGS) entry which is preliminary data.</text>
</comment>
<feature type="chain" id="PRO_5046481503" description="Cell wall-binding protein" evidence="3">
    <location>
        <begin position="23"/>
        <end position="232"/>
    </location>
</feature>
<keyword evidence="3" id="KW-0732">Signal</keyword>
<keyword evidence="5" id="KW-1185">Reference proteome</keyword>
<sequence length="232" mass="25740">MKMNKKIIAGIICSVIIAGAVATKINMNASSTGWVQVNGAWEYVKTDGSKATGWLQLNNDWYYFYSDGSMATGWIQSSGKWYYMLNDGSMAVNTKVNGYYLDKDGVWNTNVPSTIYNGADIKQKLYGLGFVDLNGGLTLNQYGAKGAINFTKMDFSVLSDKYDINLTILQSDTETDKKVKTILNWILPTQGDYLYSVLDTNGLKSQTLELDGRTVNIRVQSYGIAIDFSPIK</sequence>
<reference evidence="4 5" key="1">
    <citation type="submission" date="2024-11" db="EMBL/GenBank/DDBJ databases">
        <authorList>
            <person name="Heng Y.C."/>
            <person name="Lim A.C.H."/>
            <person name="Lee J.K.Y."/>
            <person name="Kittelmann S."/>
        </authorList>
    </citation>
    <scope>NUCLEOTIDE SEQUENCE [LARGE SCALE GENOMIC DNA]</scope>
    <source>
        <strain evidence="4 5">WILCCON 0112</strain>
    </source>
</reference>
<dbReference type="Gene3D" id="2.10.270.10">
    <property type="entry name" value="Cholin Binding"/>
    <property type="match status" value="1"/>
</dbReference>
<evidence type="ECO:0000256" key="2">
    <source>
        <dbReference type="PROSITE-ProRule" id="PRU00591"/>
    </source>
</evidence>
<evidence type="ECO:0000313" key="5">
    <source>
        <dbReference type="Proteomes" id="UP001623600"/>
    </source>
</evidence>
<dbReference type="PROSITE" id="PS51170">
    <property type="entry name" value="CW"/>
    <property type="match status" value="2"/>
</dbReference>
<evidence type="ECO:0000256" key="1">
    <source>
        <dbReference type="ARBA" id="ARBA00022737"/>
    </source>
</evidence>
<evidence type="ECO:0000256" key="3">
    <source>
        <dbReference type="SAM" id="SignalP"/>
    </source>
</evidence>
<dbReference type="SUPFAM" id="SSF69360">
    <property type="entry name" value="Cell wall binding repeat"/>
    <property type="match status" value="1"/>
</dbReference>
<dbReference type="InterPro" id="IPR018337">
    <property type="entry name" value="Cell_wall/Cho-bd_repeat"/>
</dbReference>
<protein>
    <recommendedName>
        <fullName evidence="6">Cell wall-binding protein</fullName>
    </recommendedName>
</protein>
<evidence type="ECO:0008006" key="6">
    <source>
        <dbReference type="Google" id="ProtNLM"/>
    </source>
</evidence>
<proteinExistence type="predicted"/>
<name>A0ABW8RZF6_9CLOT</name>
<feature type="signal peptide" evidence="3">
    <location>
        <begin position="1"/>
        <end position="22"/>
    </location>
</feature>
<dbReference type="Pfam" id="PF01473">
    <property type="entry name" value="Choline_bind_1"/>
    <property type="match status" value="1"/>
</dbReference>
<gene>
    <name evidence="4" type="ORF">ACJDTP_02785</name>
</gene>
<organism evidence="4 5">
    <name type="scientific">Candidatus Clostridium helianthi</name>
    <dbReference type="NCBI Taxonomy" id="3381660"/>
    <lineage>
        <taxon>Bacteria</taxon>
        <taxon>Bacillati</taxon>
        <taxon>Bacillota</taxon>
        <taxon>Clostridia</taxon>
        <taxon>Eubacteriales</taxon>
        <taxon>Clostridiaceae</taxon>
        <taxon>Clostridium</taxon>
    </lineage>
</organism>